<evidence type="ECO:0000256" key="1">
    <source>
        <dbReference type="ARBA" id="ARBA00006243"/>
    </source>
</evidence>
<dbReference type="InterPro" id="IPR016188">
    <property type="entry name" value="PurM-like_N"/>
</dbReference>
<dbReference type="GO" id="GO:0051604">
    <property type="term" value="P:protein maturation"/>
    <property type="evidence" value="ECO:0007669"/>
    <property type="project" value="TreeGrafter"/>
</dbReference>
<feature type="domain" description="PurM-like C-terminal" evidence="3">
    <location>
        <begin position="163"/>
        <end position="318"/>
    </location>
</feature>
<reference evidence="4 5" key="1">
    <citation type="submission" date="2017-02" db="EMBL/GenBank/DDBJ databases">
        <title>Genomic diversity within the haloalkaliphilic genus Thioalkalivibrio.</title>
        <authorList>
            <person name="Ahn A.-C."/>
            <person name="Meier-Kolthoff J."/>
            <person name="Overmars L."/>
            <person name="Richter M."/>
            <person name="Woyke T."/>
            <person name="Sorokin D.Y."/>
            <person name="Muyzer G."/>
        </authorList>
    </citation>
    <scope>NUCLEOTIDE SEQUENCE [LARGE SCALE GENOMIC DNA]</scope>
    <source>
        <strain evidence="4 5">ALJD</strain>
    </source>
</reference>
<protein>
    <submittedName>
        <fullName evidence="4">AIR synthase</fullName>
    </submittedName>
</protein>
<accession>A0A1V3NJR8</accession>
<evidence type="ECO:0000259" key="2">
    <source>
        <dbReference type="Pfam" id="PF00586"/>
    </source>
</evidence>
<dbReference type="InterPro" id="IPR036921">
    <property type="entry name" value="PurM-like_N_sf"/>
</dbReference>
<dbReference type="EMBL" id="MVBK01000040">
    <property type="protein sequence ID" value="OOG25224.1"/>
    <property type="molecule type" value="Genomic_DNA"/>
</dbReference>
<dbReference type="Proteomes" id="UP000189462">
    <property type="component" value="Unassembled WGS sequence"/>
</dbReference>
<feature type="domain" description="PurM-like N-terminal" evidence="2">
    <location>
        <begin position="46"/>
        <end position="151"/>
    </location>
</feature>
<dbReference type="SUPFAM" id="SSF55326">
    <property type="entry name" value="PurM N-terminal domain-like"/>
    <property type="match status" value="1"/>
</dbReference>
<evidence type="ECO:0000313" key="5">
    <source>
        <dbReference type="Proteomes" id="UP000189462"/>
    </source>
</evidence>
<comment type="caution">
    <text evidence="4">The sequence shown here is derived from an EMBL/GenBank/DDBJ whole genome shotgun (WGS) entry which is preliminary data.</text>
</comment>
<dbReference type="InterPro" id="IPR011854">
    <property type="entry name" value="HypE"/>
</dbReference>
<dbReference type="CDD" id="cd06061">
    <property type="entry name" value="PurM-like1"/>
    <property type="match status" value="1"/>
</dbReference>
<gene>
    <name evidence="4" type="ORF">B1C78_07360</name>
</gene>
<dbReference type="Pfam" id="PF00586">
    <property type="entry name" value="AIRS"/>
    <property type="match status" value="1"/>
</dbReference>
<name>A0A1V3NJR8_9GAMM</name>
<comment type="similarity">
    <text evidence="1">Belongs to the HypE family.</text>
</comment>
<dbReference type="InterPro" id="IPR010918">
    <property type="entry name" value="PurM-like_C_dom"/>
</dbReference>
<dbReference type="Gene3D" id="3.30.1330.10">
    <property type="entry name" value="PurM-like, N-terminal domain"/>
    <property type="match status" value="1"/>
</dbReference>
<keyword evidence="5" id="KW-1185">Reference proteome</keyword>
<sequence length="348" mass="35910">MTDGAPPDAGPCLPVGKLPADLLEALLGLAPTEHPELLLGPGVGLDCAVIDQGERLLVCKSDPVTFVTDDPGRYLVRVNANDIATTGAEPRWLMVTLLLPEGRADFAMAERIMGQIGEACRELRITLVGGHTEVTHGLAHPIAVGALLGEVARDRLVTPRGARSGDRVLLTKGVPIEGTAILAAEFSERLRESVSPADIDRARRFVDEPGISVVEDARIALGAGRVTAMHDPTEGGVAAALWELARASGRLIRVDPAAIPVPPLAARICGALGLDPLTTIASGALLLTVAPEDASGIIRALASASIPCAEIGEVGGEGARVEGPDGTMPEPGRDALAALFDAPAASRE</sequence>
<dbReference type="PANTHER" id="PTHR30303">
    <property type="entry name" value="HYDROGENASE ISOENZYMES FORMATION PROTEIN HYPE"/>
    <property type="match status" value="1"/>
</dbReference>
<evidence type="ECO:0000259" key="3">
    <source>
        <dbReference type="Pfam" id="PF02769"/>
    </source>
</evidence>
<evidence type="ECO:0000313" key="4">
    <source>
        <dbReference type="EMBL" id="OOG25224.1"/>
    </source>
</evidence>
<dbReference type="SUPFAM" id="SSF56042">
    <property type="entry name" value="PurM C-terminal domain-like"/>
    <property type="match status" value="1"/>
</dbReference>
<dbReference type="InterPro" id="IPR036676">
    <property type="entry name" value="PurM-like_C_sf"/>
</dbReference>
<dbReference type="OrthoDB" id="9801934at2"/>
<dbReference type="Gene3D" id="3.90.650.10">
    <property type="entry name" value="PurM-like C-terminal domain"/>
    <property type="match status" value="1"/>
</dbReference>
<dbReference type="PANTHER" id="PTHR30303:SF4">
    <property type="entry name" value="HYDROGENASE EXPRESSION_FORMATION PROTEIN HYPE"/>
    <property type="match status" value="1"/>
</dbReference>
<dbReference type="Pfam" id="PF02769">
    <property type="entry name" value="AIRS_C"/>
    <property type="match status" value="1"/>
</dbReference>
<dbReference type="RefSeq" id="WP_077278503.1">
    <property type="nucleotide sequence ID" value="NZ_MVBK01000040.1"/>
</dbReference>
<dbReference type="PIRSF" id="PIRSF005644">
    <property type="entry name" value="Hdrgns_mtr_HypE"/>
    <property type="match status" value="1"/>
</dbReference>
<organism evidence="4 5">
    <name type="scientific">Thioalkalivibrio denitrificans</name>
    <dbReference type="NCBI Taxonomy" id="108003"/>
    <lineage>
        <taxon>Bacteria</taxon>
        <taxon>Pseudomonadati</taxon>
        <taxon>Pseudomonadota</taxon>
        <taxon>Gammaproteobacteria</taxon>
        <taxon>Chromatiales</taxon>
        <taxon>Ectothiorhodospiraceae</taxon>
        <taxon>Thioalkalivibrio</taxon>
    </lineage>
</organism>
<dbReference type="STRING" id="108003.B1C78_07360"/>
<dbReference type="AlphaFoldDB" id="A0A1V3NJR8"/>
<proteinExistence type="inferred from homology"/>